<protein>
    <submittedName>
        <fullName evidence="1">Uncharacterized protein</fullName>
    </submittedName>
</protein>
<dbReference type="EMBL" id="JBHSIM010000004">
    <property type="protein sequence ID" value="MFC4831364.1"/>
    <property type="molecule type" value="Genomic_DNA"/>
</dbReference>
<reference evidence="2" key="1">
    <citation type="journal article" date="2019" name="Int. J. Syst. Evol. Microbiol.">
        <title>The Global Catalogue of Microorganisms (GCM) 10K type strain sequencing project: providing services to taxonomists for standard genome sequencing and annotation.</title>
        <authorList>
            <consortium name="The Broad Institute Genomics Platform"/>
            <consortium name="The Broad Institute Genome Sequencing Center for Infectious Disease"/>
            <person name="Wu L."/>
            <person name="Ma J."/>
        </authorList>
    </citation>
    <scope>NUCLEOTIDE SEQUENCE [LARGE SCALE GENOMIC DNA]</scope>
    <source>
        <strain evidence="2">CCUG 50347</strain>
    </source>
</reference>
<accession>A0ABV9RB53</accession>
<evidence type="ECO:0000313" key="2">
    <source>
        <dbReference type="Proteomes" id="UP001595909"/>
    </source>
</evidence>
<keyword evidence="2" id="KW-1185">Reference proteome</keyword>
<gene>
    <name evidence="1" type="ORF">ACFPEL_02970</name>
</gene>
<name>A0ABV9RB53_9PSEU</name>
<organism evidence="1 2">
    <name type="scientific">Actinomycetospora chibensis</name>
    <dbReference type="NCBI Taxonomy" id="663606"/>
    <lineage>
        <taxon>Bacteria</taxon>
        <taxon>Bacillati</taxon>
        <taxon>Actinomycetota</taxon>
        <taxon>Actinomycetes</taxon>
        <taxon>Pseudonocardiales</taxon>
        <taxon>Pseudonocardiaceae</taxon>
        <taxon>Actinomycetospora</taxon>
    </lineage>
</organism>
<sequence length="176" mass="18563">MTPGEAGRAVAEQVCDPATVRSLATPERAVRVVGGLIGDRVTFGPVPAGPHDMATAYAEGAVGRLTARREGEQRVVVRVPVSLDLTVVIGTRRIPADVALLVRVGLVARAAPDAVEIDVEPVRYEDIDADIRTSGVGGVFLRRLGDLDSEIRHHVGVYVSTVLATPEAVAECRIAL</sequence>
<proteinExistence type="predicted"/>
<comment type="caution">
    <text evidence="1">The sequence shown here is derived from an EMBL/GenBank/DDBJ whole genome shotgun (WGS) entry which is preliminary data.</text>
</comment>
<evidence type="ECO:0000313" key="1">
    <source>
        <dbReference type="EMBL" id="MFC4831364.1"/>
    </source>
</evidence>
<dbReference type="Proteomes" id="UP001595909">
    <property type="component" value="Unassembled WGS sequence"/>
</dbReference>
<dbReference type="RefSeq" id="WP_274192277.1">
    <property type="nucleotide sequence ID" value="NZ_BAABHN010000004.1"/>
</dbReference>